<keyword evidence="2" id="KW-1185">Reference proteome</keyword>
<dbReference type="Gene3D" id="2.60.40.10">
    <property type="entry name" value="Immunoglobulins"/>
    <property type="match status" value="1"/>
</dbReference>
<dbReference type="GO" id="GO:0005975">
    <property type="term" value="P:carbohydrate metabolic process"/>
    <property type="evidence" value="ECO:0007669"/>
    <property type="project" value="InterPro"/>
</dbReference>
<dbReference type="InterPro" id="IPR012341">
    <property type="entry name" value="6hp_glycosidase-like_sf"/>
</dbReference>
<evidence type="ECO:0000313" key="2">
    <source>
        <dbReference type="Proteomes" id="UP000198862"/>
    </source>
</evidence>
<dbReference type="Gene3D" id="1.50.10.10">
    <property type="match status" value="1"/>
</dbReference>
<dbReference type="AlphaFoldDB" id="A0A1I1TQD8"/>
<dbReference type="STRING" id="1123010.SAMN02745724_04961"/>
<dbReference type="SUPFAM" id="SSF81296">
    <property type="entry name" value="E set domains"/>
    <property type="match status" value="1"/>
</dbReference>
<organism evidence="1 2">
    <name type="scientific">Pseudoalteromonas denitrificans DSM 6059</name>
    <dbReference type="NCBI Taxonomy" id="1123010"/>
    <lineage>
        <taxon>Bacteria</taxon>
        <taxon>Pseudomonadati</taxon>
        <taxon>Pseudomonadota</taxon>
        <taxon>Gammaproteobacteria</taxon>
        <taxon>Alteromonadales</taxon>
        <taxon>Pseudoalteromonadaceae</taxon>
        <taxon>Pseudoalteromonas</taxon>
    </lineage>
</organism>
<sequence length="977" mass="110365">MTSASNLYKILFVCLLIFFLGSLEACHIRNEKSDNQSLYLRGSFNGWGINHVFNKKSPGIFTTKIEVTPGNYSFKVASDNWTIEYVINPYENEIIIFNKTYILTKAKASEDSFLALKTGSYLFTLDLTDKKQAKITVKKLALKVIQKIDPHKNSQTKLTHLYSTFDHKNEVVTYSVDDESEKYRTYIHSSSMSLRDPGQEFSKYTELENQPLVRSGNLEFDALFALAINEMKLLSVSNISDGNYDSGKKIACECFKTGEKWAYVWTRDLSYAADLSLALLDPIRVKNALNFKTSHYRKGIKSPHFSNKKESGLQIIQDTGSGGSWPISTDRITWAFAAEEVLKNLVGDEKKQFSKRVLIVLKNTIENDRLAAFDEMDGLYTGEQSFLDWREQTYATWIVKDLSSMATSKALSTNAGHYLALILASKLSIEQGDILLGQKYQKWAQKLKKAINHKFWLEDAGMYSSLVSGHFDKAALYKFDWLGQSLAVITGIAENERAQKTLANYPHGPMGAPVIFPQQAQIPIYHNRAIWPFVTAYGLKAANKIGQVSVADAAYNTLIRGAALNMSNMENLEWLSGQPMLLDSNQPELSGPVINSKYQLWSVAAYLNMVIENIFGVSLENEKLLLKPFITKKLHETFFKNQTVIELKDLKIKGKNINLKILLPKLGSHTGFYQISSIHLNGKKINSDIVFSKLKSNNQIKIILGKLRLGQNEINMVHANPYEQSPKVFSPLEPKISDVKIKGEIVNLMISKHDLANNNEKIRYNLYRNGKRVAENLLAGIYQDHYLKNRPVCYALEAINTFGNRSHHSKPVCIDKGIEILVNDKRVNSNVEKSMYDKQQPVILNWGKANDTLIIDSIEIKKSKNYAIQVKYHNDSNVIGQGITAGVKVLTVFDNQNQIIKQGIVQLPHTQVKELDLPLAYSTPLTTHLNVGNYRIELTDFYNMSYLTSNDAFTGKGGENGAVNQFDFYGLRLLPIQ</sequence>
<dbReference type="InterPro" id="IPR014756">
    <property type="entry name" value="Ig_E-set"/>
</dbReference>
<protein>
    <submittedName>
        <fullName evidence="1">Glycogen debranching enzyme (Alpha-1,6-glucosidase)</fullName>
    </submittedName>
</protein>
<gene>
    <name evidence="1" type="ORF">SAMN02745724_04961</name>
</gene>
<dbReference type="EMBL" id="FOLO01000073">
    <property type="protein sequence ID" value="SFD60807.1"/>
    <property type="molecule type" value="Genomic_DNA"/>
</dbReference>
<dbReference type="SUPFAM" id="SSF48208">
    <property type="entry name" value="Six-hairpin glycosidases"/>
    <property type="match status" value="1"/>
</dbReference>
<dbReference type="Proteomes" id="UP000198862">
    <property type="component" value="Unassembled WGS sequence"/>
</dbReference>
<dbReference type="InterPro" id="IPR013783">
    <property type="entry name" value="Ig-like_fold"/>
</dbReference>
<reference evidence="1 2" key="1">
    <citation type="submission" date="2016-10" db="EMBL/GenBank/DDBJ databases">
        <authorList>
            <person name="de Groot N.N."/>
        </authorList>
    </citation>
    <scope>NUCLEOTIDE SEQUENCE [LARGE SCALE GENOMIC DNA]</scope>
    <source>
        <strain evidence="1 2">DSM 6059</strain>
    </source>
</reference>
<proteinExistence type="predicted"/>
<name>A0A1I1TQD8_9GAMM</name>
<dbReference type="InterPro" id="IPR008928">
    <property type="entry name" value="6-hairpin_glycosidase_sf"/>
</dbReference>
<dbReference type="OrthoDB" id="49490at2"/>
<accession>A0A1I1TQD8</accession>
<dbReference type="RefSeq" id="WP_091991150.1">
    <property type="nucleotide sequence ID" value="NZ_FOLO01000073.1"/>
</dbReference>
<evidence type="ECO:0000313" key="1">
    <source>
        <dbReference type="EMBL" id="SFD60807.1"/>
    </source>
</evidence>